<evidence type="ECO:0000256" key="1">
    <source>
        <dbReference type="SAM" id="MobiDB-lite"/>
    </source>
</evidence>
<feature type="region of interest" description="Disordered" evidence="1">
    <location>
        <begin position="1"/>
        <end position="59"/>
    </location>
</feature>
<feature type="compositionally biased region" description="Polar residues" evidence="1">
    <location>
        <begin position="1"/>
        <end position="17"/>
    </location>
</feature>
<dbReference type="AlphaFoldDB" id="A0AAU7DEA6"/>
<dbReference type="EMBL" id="CP121196">
    <property type="protein sequence ID" value="XBH15985.1"/>
    <property type="molecule type" value="Genomic_DNA"/>
</dbReference>
<evidence type="ECO:0000313" key="2">
    <source>
        <dbReference type="EMBL" id="XBH15985.1"/>
    </source>
</evidence>
<protein>
    <submittedName>
        <fullName evidence="2">Uncharacterized protein</fullName>
    </submittedName>
</protein>
<gene>
    <name evidence="2" type="ORF">P8935_15575</name>
</gene>
<sequence>MANESSSNIPERPQPTNLDERIKGVPSEKERMEREANKLAHKAAEREHEVDDQQQPFTK</sequence>
<accession>A0AAU7DEA6</accession>
<organism evidence="2">
    <name type="scientific">Telmatobacter sp. DSM 110680</name>
    <dbReference type="NCBI Taxonomy" id="3036704"/>
    <lineage>
        <taxon>Bacteria</taxon>
        <taxon>Pseudomonadati</taxon>
        <taxon>Acidobacteriota</taxon>
        <taxon>Terriglobia</taxon>
        <taxon>Terriglobales</taxon>
        <taxon>Acidobacteriaceae</taxon>
        <taxon>Telmatobacter</taxon>
    </lineage>
</organism>
<reference evidence="2" key="1">
    <citation type="submission" date="2023-03" db="EMBL/GenBank/DDBJ databases">
        <title>Edaphobacter sp.</title>
        <authorList>
            <person name="Huber K.J."/>
            <person name="Papendorf J."/>
            <person name="Pilke C."/>
            <person name="Bunk B."/>
            <person name="Sproeer C."/>
            <person name="Pester M."/>
        </authorList>
    </citation>
    <scope>NUCLEOTIDE SEQUENCE</scope>
    <source>
        <strain evidence="2">DSM 110680</strain>
    </source>
</reference>
<proteinExistence type="predicted"/>
<dbReference type="RefSeq" id="WP_348261215.1">
    <property type="nucleotide sequence ID" value="NZ_CP121196.1"/>
</dbReference>
<name>A0AAU7DEA6_9BACT</name>
<feature type="compositionally biased region" description="Basic and acidic residues" evidence="1">
    <location>
        <begin position="18"/>
        <end position="51"/>
    </location>
</feature>